<evidence type="ECO:0000256" key="2">
    <source>
        <dbReference type="SAM" id="SignalP"/>
    </source>
</evidence>
<protein>
    <submittedName>
        <fullName evidence="4">T9SS type A sorting domain-containing protein</fullName>
    </submittedName>
</protein>
<dbReference type="InterPro" id="IPR026444">
    <property type="entry name" value="Secre_tail"/>
</dbReference>
<dbReference type="Proteomes" id="UP000321938">
    <property type="component" value="Unassembled WGS sequence"/>
</dbReference>
<evidence type="ECO:0000313" key="4">
    <source>
        <dbReference type="EMBL" id="TXE20021.1"/>
    </source>
</evidence>
<feature type="signal peptide" evidence="2">
    <location>
        <begin position="1"/>
        <end position="20"/>
    </location>
</feature>
<dbReference type="AlphaFoldDB" id="A0A5C7BJ58"/>
<organism evidence="4 5">
    <name type="scientific">Psychroserpens burtonensis</name>
    <dbReference type="NCBI Taxonomy" id="49278"/>
    <lineage>
        <taxon>Bacteria</taxon>
        <taxon>Pseudomonadati</taxon>
        <taxon>Bacteroidota</taxon>
        <taxon>Flavobacteriia</taxon>
        <taxon>Flavobacteriales</taxon>
        <taxon>Flavobacteriaceae</taxon>
        <taxon>Psychroserpens</taxon>
    </lineage>
</organism>
<gene>
    <name evidence="4" type="ORF">ES692_01815</name>
</gene>
<proteinExistence type="predicted"/>
<reference evidence="4 5" key="1">
    <citation type="submission" date="2019-08" db="EMBL/GenBank/DDBJ databases">
        <title>Genome of Psychroserpens burtonensis ACAM 167.</title>
        <authorList>
            <person name="Bowman J.P."/>
        </authorList>
    </citation>
    <scope>NUCLEOTIDE SEQUENCE [LARGE SCALE GENOMIC DNA]</scope>
    <source>
        <strain evidence="4 5">ACAM 167</strain>
    </source>
</reference>
<accession>A0A5C7BJ58</accession>
<evidence type="ECO:0000259" key="3">
    <source>
        <dbReference type="Pfam" id="PF18962"/>
    </source>
</evidence>
<feature type="chain" id="PRO_5022665140" evidence="2">
    <location>
        <begin position="21"/>
        <end position="284"/>
    </location>
</feature>
<evidence type="ECO:0000256" key="1">
    <source>
        <dbReference type="ARBA" id="ARBA00022729"/>
    </source>
</evidence>
<dbReference type="STRING" id="1123037.GCA_000425305_00476"/>
<keyword evidence="1 2" id="KW-0732">Signal</keyword>
<sequence length="284" mass="29704">MKKNYVLILLTVLFTVSIQAQVVISQSVDPVSVTESGVACWSAPPTGTGEYRDNAFLRSYTMSVFGITEDFGVTSVEYGQGAADDGKLITVNLYTATSEDLTTATLTLIGTATHVSAAIDDLTLISVSLTATIPAGSIVALEVSAADGGTNVGETYFPGYNTAGENGISYLVSAGCGLTTPTPTADIGQAANQYVMNIVGSTLSVDSFTLDAISVAPNPATNYISINFPASISDFTTELYDITGKLVLKSSNKERLDVSQLQAGIYILRISTNDGTISKRITKS</sequence>
<keyword evidence="5" id="KW-1185">Reference proteome</keyword>
<dbReference type="Gene3D" id="2.60.120.380">
    <property type="match status" value="1"/>
</dbReference>
<feature type="domain" description="Secretion system C-terminal sorting" evidence="3">
    <location>
        <begin position="217"/>
        <end position="281"/>
    </location>
</feature>
<dbReference type="Pfam" id="PF18962">
    <property type="entry name" value="Por_Secre_tail"/>
    <property type="match status" value="1"/>
</dbReference>
<dbReference type="OrthoDB" id="1405746at2"/>
<dbReference type="EMBL" id="VOSB01000002">
    <property type="protein sequence ID" value="TXE20021.1"/>
    <property type="molecule type" value="Genomic_DNA"/>
</dbReference>
<dbReference type="RefSeq" id="WP_147230926.1">
    <property type="nucleotide sequence ID" value="NZ_VOSB01000002.1"/>
</dbReference>
<evidence type="ECO:0000313" key="5">
    <source>
        <dbReference type="Proteomes" id="UP000321938"/>
    </source>
</evidence>
<name>A0A5C7BJ58_9FLAO</name>
<comment type="caution">
    <text evidence="4">The sequence shown here is derived from an EMBL/GenBank/DDBJ whole genome shotgun (WGS) entry which is preliminary data.</text>
</comment>
<dbReference type="NCBIfam" id="TIGR04183">
    <property type="entry name" value="Por_Secre_tail"/>
    <property type="match status" value="1"/>
</dbReference>